<dbReference type="Proteomes" id="UP000038040">
    <property type="component" value="Unplaced"/>
</dbReference>
<keyword evidence="3" id="KW-1185">Reference proteome</keyword>
<accession>A0A0N4U2U2</accession>
<organism evidence="2 4">
    <name type="scientific">Dracunculus medinensis</name>
    <name type="common">Guinea worm</name>
    <dbReference type="NCBI Taxonomy" id="318479"/>
    <lineage>
        <taxon>Eukaryota</taxon>
        <taxon>Metazoa</taxon>
        <taxon>Ecdysozoa</taxon>
        <taxon>Nematoda</taxon>
        <taxon>Chromadorea</taxon>
        <taxon>Rhabditida</taxon>
        <taxon>Spirurina</taxon>
        <taxon>Dracunculoidea</taxon>
        <taxon>Dracunculidae</taxon>
        <taxon>Dracunculus</taxon>
    </lineage>
</organism>
<protein>
    <submittedName>
        <fullName evidence="4">GLOBIN domain-containing protein</fullName>
    </submittedName>
</protein>
<reference evidence="1 3" key="2">
    <citation type="submission" date="2018-11" db="EMBL/GenBank/DDBJ databases">
        <authorList>
            <consortium name="Pathogen Informatics"/>
        </authorList>
    </citation>
    <scope>NUCLEOTIDE SEQUENCE [LARGE SCALE GENOMIC DNA]</scope>
</reference>
<evidence type="ECO:0000313" key="1">
    <source>
        <dbReference type="EMBL" id="VDN55405.1"/>
    </source>
</evidence>
<evidence type="ECO:0000313" key="4">
    <source>
        <dbReference type="WBParaSite" id="DME_0000101801-mRNA-1"/>
    </source>
</evidence>
<dbReference type="GO" id="GO:0020037">
    <property type="term" value="F:heme binding"/>
    <property type="evidence" value="ECO:0007669"/>
    <property type="project" value="InterPro"/>
</dbReference>
<dbReference type="WBParaSite" id="DME_0000101801-mRNA-1">
    <property type="protein sequence ID" value="DME_0000101801-mRNA-1"/>
    <property type="gene ID" value="DME_0000101801"/>
</dbReference>
<dbReference type="Proteomes" id="UP000274756">
    <property type="component" value="Unassembled WGS sequence"/>
</dbReference>
<dbReference type="OrthoDB" id="5850767at2759"/>
<evidence type="ECO:0000313" key="3">
    <source>
        <dbReference type="Proteomes" id="UP000274756"/>
    </source>
</evidence>
<name>A0A0N4U2U2_DRAME</name>
<dbReference type="Gene3D" id="1.10.490.10">
    <property type="entry name" value="Globins"/>
    <property type="match status" value="1"/>
</dbReference>
<sequence>MNISDPKEVIGNIFIEIINEAPTEIKRVFGVERAPKVEMLRMPILGSHVAKFTDFLDQITTMLGYTQNSLGAFLLVRKTGRNHTRNNFLEENQNDENNFFSFIGKKFVEEFVKYLNTEEDEKNEEKIRFASLSPTMTTELWNRFFDIIIAQISTAFNEERENHINTMMQMKLAPHQHIEENVRKEKLIKEKMNEINSAATTIEKKEELFEDPF</sequence>
<dbReference type="InterPro" id="IPR012292">
    <property type="entry name" value="Globin/Proto"/>
</dbReference>
<evidence type="ECO:0000313" key="2">
    <source>
        <dbReference type="Proteomes" id="UP000038040"/>
    </source>
</evidence>
<gene>
    <name evidence="1" type="ORF">DME_LOCUS5378</name>
</gene>
<dbReference type="EMBL" id="UYYG01001152">
    <property type="protein sequence ID" value="VDN55405.1"/>
    <property type="molecule type" value="Genomic_DNA"/>
</dbReference>
<proteinExistence type="predicted"/>
<dbReference type="STRING" id="318479.A0A0N4U2U2"/>
<dbReference type="GO" id="GO:0019825">
    <property type="term" value="F:oxygen binding"/>
    <property type="evidence" value="ECO:0007669"/>
    <property type="project" value="InterPro"/>
</dbReference>
<reference evidence="4" key="1">
    <citation type="submission" date="2017-02" db="UniProtKB">
        <authorList>
            <consortium name="WormBaseParasite"/>
        </authorList>
    </citation>
    <scope>IDENTIFICATION</scope>
</reference>
<dbReference type="AlphaFoldDB" id="A0A0N4U2U2"/>